<sequence length="338" mass="38505">MANNHSDQKLNGASRIFNDSDLPEPVKRALNTSPVNQLHLHTYHVQYNSLPADTWHVLLPFVLFLTVFLAVISIVYTTGICLYKHHAQKPVTQHFIQSSVRQTADLEPQSCQITAPVRRYYQREAWHILNRINRNCSTNIHENRVNGKNFADGWEKEGAAIAIYHKGKLVVDLYGGYADKSALIKWTENTKTIVFSASKAVGSLAIAMLVDRGHIQYNDKISKYWPEFAQNGKADITLQWIMTHQAGLAVLDHFVTLEEAYQPELIAKILEKQKPNWEPGTKTGYHAITYGWLVDLIIRRVDPLKRGIAQFVREEITKNTTSIFTWACLLSRIPVFLG</sequence>
<dbReference type="InterPro" id="IPR052907">
    <property type="entry name" value="Beta-lactamase/esterase"/>
</dbReference>
<dbReference type="InterPro" id="IPR001466">
    <property type="entry name" value="Beta-lactam-related"/>
</dbReference>
<proteinExistence type="predicted"/>
<dbReference type="PANTHER" id="PTHR43319">
    <property type="entry name" value="BETA-LACTAMASE-RELATED"/>
    <property type="match status" value="1"/>
</dbReference>
<dbReference type="WBParaSite" id="jg13923">
    <property type="protein sequence ID" value="jg13923"/>
    <property type="gene ID" value="jg13923"/>
</dbReference>
<dbReference type="InterPro" id="IPR012338">
    <property type="entry name" value="Beta-lactam/transpept-like"/>
</dbReference>
<dbReference type="AlphaFoldDB" id="A0A915CZX0"/>
<keyword evidence="1" id="KW-0812">Transmembrane</keyword>
<dbReference type="Proteomes" id="UP000887574">
    <property type="component" value="Unplaced"/>
</dbReference>
<dbReference type="SUPFAM" id="SSF56601">
    <property type="entry name" value="beta-lactamase/transpeptidase-like"/>
    <property type="match status" value="1"/>
</dbReference>
<dbReference type="Pfam" id="PF00144">
    <property type="entry name" value="Beta-lactamase"/>
    <property type="match status" value="1"/>
</dbReference>
<evidence type="ECO:0000313" key="4">
    <source>
        <dbReference type="WBParaSite" id="jg13923"/>
    </source>
</evidence>
<evidence type="ECO:0000256" key="1">
    <source>
        <dbReference type="SAM" id="Phobius"/>
    </source>
</evidence>
<evidence type="ECO:0000313" key="3">
    <source>
        <dbReference type="Proteomes" id="UP000887574"/>
    </source>
</evidence>
<organism evidence="3 4">
    <name type="scientific">Ditylenchus dipsaci</name>
    <dbReference type="NCBI Taxonomy" id="166011"/>
    <lineage>
        <taxon>Eukaryota</taxon>
        <taxon>Metazoa</taxon>
        <taxon>Ecdysozoa</taxon>
        <taxon>Nematoda</taxon>
        <taxon>Chromadorea</taxon>
        <taxon>Rhabditida</taxon>
        <taxon>Tylenchina</taxon>
        <taxon>Tylenchomorpha</taxon>
        <taxon>Sphaerularioidea</taxon>
        <taxon>Anguinidae</taxon>
        <taxon>Anguininae</taxon>
        <taxon>Ditylenchus</taxon>
    </lineage>
</organism>
<dbReference type="PANTHER" id="PTHR43319:SF4">
    <property type="entry name" value="BETA-LACTAMASE DOMAIN-CONTAINING PROTEIN 2"/>
    <property type="match status" value="1"/>
</dbReference>
<name>A0A915CZX0_9BILA</name>
<keyword evidence="1" id="KW-1133">Transmembrane helix</keyword>
<feature type="domain" description="Beta-lactamase-related" evidence="2">
    <location>
        <begin position="149"/>
        <end position="319"/>
    </location>
</feature>
<dbReference type="Gene3D" id="3.40.710.10">
    <property type="entry name" value="DD-peptidase/beta-lactamase superfamily"/>
    <property type="match status" value="1"/>
</dbReference>
<evidence type="ECO:0000259" key="2">
    <source>
        <dbReference type="Pfam" id="PF00144"/>
    </source>
</evidence>
<feature type="transmembrane region" description="Helical" evidence="1">
    <location>
        <begin position="57"/>
        <end position="83"/>
    </location>
</feature>
<keyword evidence="1" id="KW-0472">Membrane</keyword>
<keyword evidence="3" id="KW-1185">Reference proteome</keyword>
<reference evidence="4" key="1">
    <citation type="submission" date="2022-11" db="UniProtKB">
        <authorList>
            <consortium name="WormBaseParasite"/>
        </authorList>
    </citation>
    <scope>IDENTIFICATION</scope>
</reference>
<protein>
    <submittedName>
        <fullName evidence="4">Beta-lactamase-related domain-containing protein</fullName>
    </submittedName>
</protein>
<accession>A0A915CZX0</accession>